<keyword evidence="2" id="KW-1185">Reference proteome</keyword>
<dbReference type="Proteomes" id="UP001054821">
    <property type="component" value="Chromosome 8"/>
</dbReference>
<accession>A0AAD4V1R1</accession>
<comment type="caution">
    <text evidence="1">The sequence shown here is derived from an EMBL/GenBank/DDBJ whole genome shotgun (WGS) entry which is preliminary data.</text>
</comment>
<dbReference type="EMBL" id="JAJFAZ020000008">
    <property type="protein sequence ID" value="KAI5316288.1"/>
    <property type="molecule type" value="Genomic_DNA"/>
</dbReference>
<protein>
    <submittedName>
        <fullName evidence="1">Uncharacterized protein</fullName>
    </submittedName>
</protein>
<reference evidence="1 2" key="1">
    <citation type="journal article" date="2022" name="G3 (Bethesda)">
        <title>Whole-genome sequence and methylome profiling of the almond [Prunus dulcis (Mill.) D.A. Webb] cultivar 'Nonpareil'.</title>
        <authorList>
            <person name="D'Amico-Willman K.M."/>
            <person name="Ouma W.Z."/>
            <person name="Meulia T."/>
            <person name="Sideli G.M."/>
            <person name="Gradziel T.M."/>
            <person name="Fresnedo-Ramirez J."/>
        </authorList>
    </citation>
    <scope>NUCLEOTIDE SEQUENCE [LARGE SCALE GENOMIC DNA]</scope>
    <source>
        <strain evidence="1">Clone GOH B32 T37-40</strain>
    </source>
</reference>
<organism evidence="1 2">
    <name type="scientific">Prunus dulcis</name>
    <name type="common">Almond</name>
    <name type="synonym">Amygdalus dulcis</name>
    <dbReference type="NCBI Taxonomy" id="3755"/>
    <lineage>
        <taxon>Eukaryota</taxon>
        <taxon>Viridiplantae</taxon>
        <taxon>Streptophyta</taxon>
        <taxon>Embryophyta</taxon>
        <taxon>Tracheophyta</taxon>
        <taxon>Spermatophyta</taxon>
        <taxon>Magnoliopsida</taxon>
        <taxon>eudicotyledons</taxon>
        <taxon>Gunneridae</taxon>
        <taxon>Pentapetalae</taxon>
        <taxon>rosids</taxon>
        <taxon>fabids</taxon>
        <taxon>Rosales</taxon>
        <taxon>Rosaceae</taxon>
        <taxon>Amygdaloideae</taxon>
        <taxon>Amygdaleae</taxon>
        <taxon>Prunus</taxon>
    </lineage>
</organism>
<name>A0AAD4V1R1_PRUDU</name>
<proteinExistence type="predicted"/>
<evidence type="ECO:0000313" key="1">
    <source>
        <dbReference type="EMBL" id="KAI5316288.1"/>
    </source>
</evidence>
<evidence type="ECO:0000313" key="2">
    <source>
        <dbReference type="Proteomes" id="UP001054821"/>
    </source>
</evidence>
<dbReference type="AlphaFoldDB" id="A0AAD4V1R1"/>
<sequence length="111" mass="12410">MMGYVQGEGCSHYDNVCLHLYKGIRPNIKITSEKLQPRDRVRGSLPSLVVFRCGTPLALLRVVTCGNASLDKIFAYLLLVDMILGLPRLLLRVTTCTWVDATSFWPVAGER</sequence>
<gene>
    <name evidence="1" type="ORF">L3X38_045464</name>
</gene>